<dbReference type="PANTHER" id="PTHR11048">
    <property type="entry name" value="PRENYLTRANSFERASES"/>
    <property type="match status" value="1"/>
</dbReference>
<accession>A0AAN0RFV8</accession>
<dbReference type="CDD" id="cd13963">
    <property type="entry name" value="PT_UbiA_2"/>
    <property type="match status" value="1"/>
</dbReference>
<evidence type="ECO:0000256" key="5">
    <source>
        <dbReference type="ARBA" id="ARBA00023136"/>
    </source>
</evidence>
<feature type="transmembrane region" description="Helical" evidence="6">
    <location>
        <begin position="437"/>
        <end position="456"/>
    </location>
</feature>
<dbReference type="InterPro" id="IPR023214">
    <property type="entry name" value="HAD_sf"/>
</dbReference>
<evidence type="ECO:0000256" key="1">
    <source>
        <dbReference type="ARBA" id="ARBA00004141"/>
    </source>
</evidence>
<dbReference type="Pfam" id="PF12710">
    <property type="entry name" value="HAD"/>
    <property type="match status" value="1"/>
</dbReference>
<feature type="transmembrane region" description="Helical" evidence="6">
    <location>
        <begin position="332"/>
        <end position="351"/>
    </location>
</feature>
<dbReference type="InterPro" id="IPR039653">
    <property type="entry name" value="Prenyltransferase"/>
</dbReference>
<feature type="transmembrane region" description="Helical" evidence="6">
    <location>
        <begin position="476"/>
        <end position="493"/>
    </location>
</feature>
<keyword evidence="2" id="KW-1003">Cell membrane</keyword>
<evidence type="ECO:0000256" key="6">
    <source>
        <dbReference type="SAM" id="Phobius"/>
    </source>
</evidence>
<feature type="transmembrane region" description="Helical" evidence="6">
    <location>
        <begin position="357"/>
        <end position="375"/>
    </location>
</feature>
<dbReference type="InterPro" id="IPR000537">
    <property type="entry name" value="UbiA_prenyltransferase"/>
</dbReference>
<dbReference type="AlphaFoldDB" id="A0AAN0RFV8"/>
<dbReference type="GO" id="GO:0005886">
    <property type="term" value="C:plasma membrane"/>
    <property type="evidence" value="ECO:0007669"/>
    <property type="project" value="TreeGrafter"/>
</dbReference>
<gene>
    <name evidence="7" type="ORF">GbCGDNIH3_2281</name>
</gene>
<organism evidence="7 8">
    <name type="scientific">Granulibacter bethesdensis</name>
    <dbReference type="NCBI Taxonomy" id="364410"/>
    <lineage>
        <taxon>Bacteria</taxon>
        <taxon>Pseudomonadati</taxon>
        <taxon>Pseudomonadota</taxon>
        <taxon>Alphaproteobacteria</taxon>
        <taxon>Acetobacterales</taxon>
        <taxon>Acetobacteraceae</taxon>
        <taxon>Granulibacter</taxon>
    </lineage>
</organism>
<dbReference type="Proteomes" id="UP000019438">
    <property type="component" value="Chromosome"/>
</dbReference>
<feature type="transmembrane region" description="Helical" evidence="6">
    <location>
        <begin position="307"/>
        <end position="325"/>
    </location>
</feature>
<feature type="transmembrane region" description="Helical" evidence="6">
    <location>
        <begin position="282"/>
        <end position="301"/>
    </location>
</feature>
<dbReference type="PANTHER" id="PTHR11048:SF5">
    <property type="entry name" value="DECAPRENYL-PHOSPHATE PHOSPHORIBOSYLTRANSFERASE"/>
    <property type="match status" value="1"/>
</dbReference>
<dbReference type="GO" id="GO:0016765">
    <property type="term" value="F:transferase activity, transferring alkyl or aryl (other than methyl) groups"/>
    <property type="evidence" value="ECO:0007669"/>
    <property type="project" value="InterPro"/>
</dbReference>
<keyword evidence="5 6" id="KW-0472">Membrane</keyword>
<feature type="transmembrane region" description="Helical" evidence="6">
    <location>
        <begin position="239"/>
        <end position="261"/>
    </location>
</feature>
<dbReference type="GO" id="GO:0009247">
    <property type="term" value="P:glycolipid biosynthetic process"/>
    <property type="evidence" value="ECO:0007669"/>
    <property type="project" value="TreeGrafter"/>
</dbReference>
<evidence type="ECO:0000256" key="3">
    <source>
        <dbReference type="ARBA" id="ARBA00022692"/>
    </source>
</evidence>
<evidence type="ECO:0000313" key="7">
    <source>
        <dbReference type="EMBL" id="AHJ64185.1"/>
    </source>
</evidence>
<comment type="subcellular location">
    <subcellularLocation>
        <location evidence="1">Membrane</location>
        <topology evidence="1">Multi-pass membrane protein</topology>
    </subcellularLocation>
</comment>
<dbReference type="Gene3D" id="3.40.50.1000">
    <property type="entry name" value="HAD superfamily/HAD-like"/>
    <property type="match status" value="1"/>
</dbReference>
<dbReference type="Gene3D" id="1.10.357.140">
    <property type="entry name" value="UbiA prenyltransferase"/>
    <property type="match status" value="1"/>
</dbReference>
<evidence type="ECO:0000256" key="2">
    <source>
        <dbReference type="ARBA" id="ARBA00022475"/>
    </source>
</evidence>
<evidence type="ECO:0000313" key="8">
    <source>
        <dbReference type="Proteomes" id="UP000019438"/>
    </source>
</evidence>
<name>A0AAN0RFV8_9PROT</name>
<dbReference type="KEGG" id="gbc:GbCGDNIH3_2281"/>
<dbReference type="InterPro" id="IPR036412">
    <property type="entry name" value="HAD-like_sf"/>
</dbReference>
<dbReference type="SUPFAM" id="SSF56784">
    <property type="entry name" value="HAD-like"/>
    <property type="match status" value="1"/>
</dbReference>
<reference evidence="8" key="1">
    <citation type="submission" date="2012-06" db="EMBL/GenBank/DDBJ databases">
        <title>Genome analysis of multiple Granulibacter bethesdensis isolates demonstrates substantial genome diversity.</title>
        <authorList>
            <person name="Greenberg D.E."/>
            <person name="Porcella S.F."/>
            <person name="Zarember K."/>
            <person name="Zelazny A.M."/>
            <person name="Bruno D."/>
            <person name="Martens C."/>
            <person name="Barbian K.D."/>
            <person name="Jaske E."/>
            <person name="Holland S.M."/>
        </authorList>
    </citation>
    <scope>NUCLEOTIDE SEQUENCE [LARGE SCALE GENOMIC DNA]</scope>
    <source>
        <strain evidence="8">CGDNIH3</strain>
    </source>
</reference>
<dbReference type="Pfam" id="PF01040">
    <property type="entry name" value="UbiA"/>
    <property type="match status" value="1"/>
</dbReference>
<evidence type="ECO:0000256" key="4">
    <source>
        <dbReference type="ARBA" id="ARBA00022989"/>
    </source>
</evidence>
<keyword evidence="4 6" id="KW-1133">Transmembrane helix</keyword>
<dbReference type="EMBL" id="CP003181">
    <property type="protein sequence ID" value="AHJ64185.1"/>
    <property type="molecule type" value="Genomic_DNA"/>
</dbReference>
<dbReference type="NCBIfam" id="NF006088">
    <property type="entry name" value="PRK08238.1"/>
    <property type="match status" value="1"/>
</dbReference>
<keyword evidence="3 6" id="KW-0812">Transmembrane</keyword>
<sequence>MPVQCHGFYISMQEAYLDQDISIPLVLDLDGTLIATDSLHESLLQHLKNTPSDLVRLPLWVMAGRAQFKQRFAEVLTQEDIDALPATPGIIALAEREAAKGRKIVLATAANRAIAEKISARFPFISEVLASDDRGNLKGAAKAAALTSRYPDGFIYAGDSEADLHVWRSARAAVIVERGKRLRSKVQPDTPVVAHIRPSGQRANVLRRAARLHQWAKNALVFVPLVLGGQIFSAHAWGAAILAFMAMGLLASGTYIANDMWDLAEDRRHWSKKKRPLASGQLPLDDGLFLLMVCGLAALLFAAADGVGAIVTLAIYLVMSLAYSYKFKREPIVDVLLLAGMFTMRLVLGQVVTGVALAPWLLVFSMFIFLSLSLVKRHTEVMRMVQHGHQKVLGRGYLAVDAPLILALGVASSMGAVAIMVLYLIDEAFQASFYRHPALLWGFPMIIFLFLGRIWLLCQRQELQDDPVAFALKDRVSLFYGATAIALFLAAIVPV</sequence>
<proteinExistence type="predicted"/>
<protein>
    <submittedName>
        <fullName evidence="7">UbiA prenyltransferase family protein</fullName>
    </submittedName>
</protein>
<feature type="transmembrane region" description="Helical" evidence="6">
    <location>
        <begin position="396"/>
        <end position="425"/>
    </location>
</feature>
<dbReference type="InterPro" id="IPR044878">
    <property type="entry name" value="UbiA_sf"/>
</dbReference>